<dbReference type="VEuPathDB" id="FungiDB:I302_00322"/>
<dbReference type="Gene3D" id="3.40.50.300">
    <property type="entry name" value="P-loop containing nucleotide triphosphate hydrolases"/>
    <property type="match status" value="2"/>
</dbReference>
<dbReference type="PANTHER" id="PTHR24223:SF456">
    <property type="entry name" value="MULTIDRUG RESISTANCE-ASSOCIATED PROTEIN LETHAL(2)03659"/>
    <property type="match status" value="1"/>
</dbReference>
<sequence length="1390" mass="154162">MAADEDNDVRNREKTDPSKLRDLSGSEVEQFPGIKRDHWWQLWRPRHSPPPPKARLDEADIIPLASASIISKLTFQWVTPIMIKGYQRPLQATDLWKVSSDIPALPLSTRFLEALRSRQDKAQLWNKQLSGMDPTIYLRLIWLLKASTTRFLPGDISSFGPTDDYMLRYRALRSEWRGRSGKRHGSVAWALNDIIDGFWIGGIFKVASDVSQLMIPLLVKALINFSKEVYAANHTGAPQPNIGRGIGMAIGLFFLTIMQSVCQHQFFFRSMATGVTARATLISAIYQKALCLSVGGRAKHPNGKLLTYLSSDISRIDYCAQWFHAIWTAPIQLIITLILLIVQIGPSALVGFSLFVILAPLQTWFMKLSFKVRKKSMKWTDSRSRLLRELLSSMEIIKVFTYEIPFLKRLKQFRREEMVGVRKILVIRAANQALAFSVPALASVLAFVTYAATHDSLDPALIFTSLAFFNLLRQPLMFLPRALSSLTDAQNAMERLTEVFEAEAKDNSHVIDPNLDVAISVKNATFAWSPDDQASGNSFKISNLDLQVPRGSIIAIVGSVGCGKSSLLQGLIGEMSITSGSVVFCGRLSYCQQNAWIQNATVRDNIVFGQPWDELRYWKVVKDANLMTDLEMFADGDLTEVYHALSQISTLGQKQRVNIARALYYNADIALFDDPLSAVDPHVGKALFENAILPLSGRGKTVVLVTHAIHFLPMVDHIYLMSKGAIVEQGTFQELSRAGGPASRLFSDYGGSSVEEDSDGTSQDDMVIDAKQPIKQESDNVMGKAAGTGKLEGRLMVSEVRKTGSVGQKVYAGYLHAGRAGWTLPLTLLSAAIMQGSQVMATVWLTWWQEGKYNQAWNVYQGIYAALGVTQAVFTFAMGAVMGVLASLASQNLHSSALANVFYSPKSMFDTQPLGRILGVFGKDIDSIDNQLPDSLRMMALTLATLIGSVAIITVFLHYFIVIIFFVGVGYWYFAMFYRTSSREVKRLDSMLRSLLYSHFSESLSGLATIRAYGETDRFIRDNAYYMDLEDRAYLLSATNQRWLSIRLDFLGACLVFAVAIMSAKGGGGLTPSQIALCLTYLTSITQVLGMVTRQSAEVENNMNAVERVLWYADVTSLPQEAAHDVPATRPPKTWPHEGSIQFENAVMSYRPGLPPVLKGLSMSIDAGEKIGIVGRTGAGKTSITVALFRLVELSSGRIKIDDIDISTIGLNALRSQIAIIPQDPVLFSGTLRTNLDPFNLHEDAVLWDALSRACVVGNDHSEGKQRLTLDSVIEEEGQNLSVGERSLISLARALVKNSLTTTAHPTMADLETDSKIQQTIHREFAGKTLLCIAHRLRTIISWDRILVMNAGEIEEFDTPLNLYDKQGTFRDMCEKSSISREEILRANQA</sequence>
<dbReference type="SUPFAM" id="SSF90123">
    <property type="entry name" value="ABC transporter transmembrane region"/>
    <property type="match status" value="2"/>
</dbReference>
<evidence type="ECO:0000256" key="8">
    <source>
        <dbReference type="ARBA" id="ARBA00023026"/>
    </source>
</evidence>
<protein>
    <recommendedName>
        <fullName evidence="16">ATP-binding cassette transporter YOR1</fullName>
    </recommendedName>
</protein>
<reference evidence="15" key="2">
    <citation type="submission" date="2014-01" db="EMBL/GenBank/DDBJ databases">
        <title>Evolution of pathogenesis and genome organization in the Tremellales.</title>
        <authorList>
            <person name="Cuomo C."/>
            <person name="Litvintseva A."/>
            <person name="Heitman J."/>
            <person name="Chen Y."/>
            <person name="Sun S."/>
            <person name="Springer D."/>
            <person name="Dromer F."/>
            <person name="Young S."/>
            <person name="Zeng Q."/>
            <person name="Chapman S."/>
            <person name="Gujja S."/>
            <person name="Saif S."/>
            <person name="Birren B."/>
        </authorList>
    </citation>
    <scope>NUCLEOTIDE SEQUENCE</scope>
    <source>
        <strain evidence="15">CBS 10118</strain>
    </source>
</reference>
<keyword evidence="4 12" id="KW-0812">Transmembrane</keyword>
<dbReference type="GO" id="GO:0005524">
    <property type="term" value="F:ATP binding"/>
    <property type="evidence" value="ECO:0007669"/>
    <property type="project" value="UniProtKB-KW"/>
</dbReference>
<dbReference type="SMART" id="SM00382">
    <property type="entry name" value="AAA"/>
    <property type="match status" value="2"/>
</dbReference>
<dbReference type="InterPro" id="IPR003439">
    <property type="entry name" value="ABC_transporter-like_ATP-bd"/>
</dbReference>
<dbReference type="EMBL" id="KI894018">
    <property type="protein sequence ID" value="OCF28833.1"/>
    <property type="molecule type" value="Genomic_DNA"/>
</dbReference>
<evidence type="ECO:0000256" key="7">
    <source>
        <dbReference type="ARBA" id="ARBA00022989"/>
    </source>
</evidence>
<feature type="transmembrane region" description="Helical" evidence="12">
    <location>
        <begin position="456"/>
        <end position="472"/>
    </location>
</feature>
<dbReference type="InterPro" id="IPR027417">
    <property type="entry name" value="P-loop_NTPase"/>
</dbReference>
<feature type="transmembrane region" description="Helical" evidence="12">
    <location>
        <begin position="826"/>
        <end position="847"/>
    </location>
</feature>
<reference evidence="15" key="1">
    <citation type="submission" date="2013-07" db="EMBL/GenBank/DDBJ databases">
        <title>The Genome Sequence of Cryptococcus bestiolae CBS10118.</title>
        <authorList>
            <consortium name="The Broad Institute Genome Sequencing Platform"/>
            <person name="Cuomo C."/>
            <person name="Litvintseva A."/>
            <person name="Chen Y."/>
            <person name="Heitman J."/>
            <person name="Sun S."/>
            <person name="Springer D."/>
            <person name="Dromer F."/>
            <person name="Young S.K."/>
            <person name="Zeng Q."/>
            <person name="Gargeya S."/>
            <person name="Fitzgerald M."/>
            <person name="Abouelleil A."/>
            <person name="Alvarado L."/>
            <person name="Berlin A.M."/>
            <person name="Chapman S.B."/>
            <person name="Dewar J."/>
            <person name="Goldberg J."/>
            <person name="Griggs A."/>
            <person name="Gujja S."/>
            <person name="Hansen M."/>
            <person name="Howarth C."/>
            <person name="Imamovic A."/>
            <person name="Larimer J."/>
            <person name="McCowan C."/>
            <person name="Murphy C."/>
            <person name="Pearson M."/>
            <person name="Priest M."/>
            <person name="Roberts A."/>
            <person name="Saif S."/>
            <person name="Shea T."/>
            <person name="Sykes S."/>
            <person name="Wortman J."/>
            <person name="Nusbaum C."/>
            <person name="Birren B."/>
        </authorList>
    </citation>
    <scope>NUCLEOTIDE SEQUENCE [LARGE SCALE GENOMIC DNA]</scope>
    <source>
        <strain evidence="15">CBS 10118</strain>
    </source>
</reference>
<evidence type="ECO:0000256" key="10">
    <source>
        <dbReference type="ARBA" id="ARBA00023180"/>
    </source>
</evidence>
<evidence type="ECO:0000259" key="14">
    <source>
        <dbReference type="PROSITE" id="PS50929"/>
    </source>
</evidence>
<evidence type="ECO:0000259" key="13">
    <source>
        <dbReference type="PROSITE" id="PS50893"/>
    </source>
</evidence>
<dbReference type="OrthoDB" id="6500128at2759"/>
<dbReference type="PROSITE" id="PS50893">
    <property type="entry name" value="ABC_TRANSPORTER_2"/>
    <property type="match status" value="2"/>
</dbReference>
<keyword evidence="8" id="KW-0843">Virulence</keyword>
<name>A0A1B9GCT4_9TREE</name>
<dbReference type="FunFam" id="1.20.1560.10:FF:000010">
    <property type="entry name" value="Multidrug resistance-associated ABC transporter"/>
    <property type="match status" value="1"/>
</dbReference>
<dbReference type="PROSITE" id="PS00211">
    <property type="entry name" value="ABC_TRANSPORTER_1"/>
    <property type="match status" value="1"/>
</dbReference>
<feature type="domain" description="ABC transmembrane type-1" evidence="14">
    <location>
        <begin position="826"/>
        <end position="1101"/>
    </location>
</feature>
<evidence type="ECO:0000256" key="3">
    <source>
        <dbReference type="ARBA" id="ARBA00022448"/>
    </source>
</evidence>
<keyword evidence="5" id="KW-0547">Nucleotide-binding</keyword>
<accession>A0A1B9GCT4</accession>
<evidence type="ECO:0000256" key="9">
    <source>
        <dbReference type="ARBA" id="ARBA00023136"/>
    </source>
</evidence>
<feature type="transmembrane region" description="Helical" evidence="12">
    <location>
        <begin position="322"/>
        <end position="342"/>
    </location>
</feature>
<comment type="similarity">
    <text evidence="2">Belongs to the ABC transporter superfamily. ABCC family. Conjugate transporter (TC 3.A.1.208) subfamily.</text>
</comment>
<dbReference type="PANTHER" id="PTHR24223">
    <property type="entry name" value="ATP-BINDING CASSETTE SUB-FAMILY C"/>
    <property type="match status" value="1"/>
</dbReference>
<dbReference type="Gene3D" id="1.20.1560.10">
    <property type="entry name" value="ABC transporter type 1, transmembrane domain"/>
    <property type="match status" value="2"/>
</dbReference>
<dbReference type="InterPro" id="IPR011527">
    <property type="entry name" value="ABC1_TM_dom"/>
</dbReference>
<dbReference type="FunFam" id="3.40.50.300:FF:000630">
    <property type="entry name" value="ATP-binding cassette (ABC) transporter, putative"/>
    <property type="match status" value="1"/>
</dbReference>
<feature type="domain" description="ABC transmembrane type-1" evidence="14">
    <location>
        <begin position="199"/>
        <end position="488"/>
    </location>
</feature>
<keyword evidence="3" id="KW-0813">Transport</keyword>
<evidence type="ECO:0000256" key="2">
    <source>
        <dbReference type="ARBA" id="ARBA00009726"/>
    </source>
</evidence>
<keyword evidence="7 12" id="KW-1133">Transmembrane helix</keyword>
<proteinExistence type="inferred from homology"/>
<dbReference type="GO" id="GO:0140359">
    <property type="term" value="F:ABC-type transporter activity"/>
    <property type="evidence" value="ECO:0007669"/>
    <property type="project" value="InterPro"/>
</dbReference>
<dbReference type="CDD" id="cd18606">
    <property type="entry name" value="ABC_6TM_YOR1_D2_like"/>
    <property type="match status" value="1"/>
</dbReference>
<dbReference type="CDD" id="cd03244">
    <property type="entry name" value="ABCC_MRP_domain2"/>
    <property type="match status" value="1"/>
</dbReference>
<feature type="transmembrane region" description="Helical" evidence="12">
    <location>
        <begin position="425"/>
        <end position="450"/>
    </location>
</feature>
<feature type="domain" description="ABC transporter" evidence="13">
    <location>
        <begin position="1141"/>
        <end position="1376"/>
    </location>
</feature>
<dbReference type="InterPro" id="IPR036640">
    <property type="entry name" value="ABC1_TM_sf"/>
</dbReference>
<dbReference type="InterPro" id="IPR050173">
    <property type="entry name" value="ABC_transporter_C-like"/>
</dbReference>
<feature type="domain" description="ABC transporter" evidence="13">
    <location>
        <begin position="519"/>
        <end position="748"/>
    </location>
</feature>
<evidence type="ECO:0000256" key="1">
    <source>
        <dbReference type="ARBA" id="ARBA00004141"/>
    </source>
</evidence>
<dbReference type="Pfam" id="PF00005">
    <property type="entry name" value="ABC_tran"/>
    <property type="match status" value="2"/>
</dbReference>
<evidence type="ECO:0000256" key="11">
    <source>
        <dbReference type="SAM" id="MobiDB-lite"/>
    </source>
</evidence>
<keyword evidence="9 12" id="KW-0472">Membrane</keyword>
<gene>
    <name evidence="15" type="ORF">I302_00322</name>
</gene>
<evidence type="ECO:0000313" key="15">
    <source>
        <dbReference type="EMBL" id="OCF28833.1"/>
    </source>
</evidence>
<dbReference type="FunFam" id="1.20.1560.10:FF:000061">
    <property type="entry name" value="ATP-binding cassette transporter YOR1"/>
    <property type="match status" value="1"/>
</dbReference>
<evidence type="ECO:0008006" key="16">
    <source>
        <dbReference type="Google" id="ProtNLM"/>
    </source>
</evidence>
<evidence type="ECO:0000256" key="6">
    <source>
        <dbReference type="ARBA" id="ARBA00022840"/>
    </source>
</evidence>
<dbReference type="CDD" id="cd03250">
    <property type="entry name" value="ABCC_MRP_domain1"/>
    <property type="match status" value="1"/>
</dbReference>
<dbReference type="InterPro" id="IPR003593">
    <property type="entry name" value="AAA+_ATPase"/>
</dbReference>
<evidence type="ECO:0000256" key="5">
    <source>
        <dbReference type="ARBA" id="ARBA00022741"/>
    </source>
</evidence>
<dbReference type="InterPro" id="IPR017871">
    <property type="entry name" value="ABC_transporter-like_CS"/>
</dbReference>
<comment type="subcellular location">
    <subcellularLocation>
        <location evidence="1">Membrane</location>
        <topology evidence="1">Multi-pass membrane protein</topology>
    </subcellularLocation>
</comment>
<dbReference type="GO" id="GO:0016020">
    <property type="term" value="C:membrane"/>
    <property type="evidence" value="ECO:0007669"/>
    <property type="project" value="UniProtKB-SubCell"/>
</dbReference>
<feature type="region of interest" description="Disordered" evidence="11">
    <location>
        <begin position="1"/>
        <end position="27"/>
    </location>
</feature>
<feature type="transmembrane region" description="Helical" evidence="12">
    <location>
        <begin position="859"/>
        <end position="886"/>
    </location>
</feature>
<dbReference type="Pfam" id="PF00664">
    <property type="entry name" value="ABC_membrane"/>
    <property type="match status" value="2"/>
</dbReference>
<dbReference type="PROSITE" id="PS50929">
    <property type="entry name" value="ABC_TM1F"/>
    <property type="match status" value="2"/>
</dbReference>
<feature type="transmembrane region" description="Helical" evidence="12">
    <location>
        <begin position="349"/>
        <end position="366"/>
    </location>
</feature>
<dbReference type="SUPFAM" id="SSF52540">
    <property type="entry name" value="P-loop containing nucleoside triphosphate hydrolases"/>
    <property type="match status" value="2"/>
</dbReference>
<evidence type="ECO:0000256" key="4">
    <source>
        <dbReference type="ARBA" id="ARBA00022692"/>
    </source>
</evidence>
<dbReference type="GO" id="GO:0016887">
    <property type="term" value="F:ATP hydrolysis activity"/>
    <property type="evidence" value="ECO:0007669"/>
    <property type="project" value="InterPro"/>
</dbReference>
<organism evidence="15">
    <name type="scientific">Kwoniella bestiolae CBS 10118</name>
    <dbReference type="NCBI Taxonomy" id="1296100"/>
    <lineage>
        <taxon>Eukaryota</taxon>
        <taxon>Fungi</taxon>
        <taxon>Dikarya</taxon>
        <taxon>Basidiomycota</taxon>
        <taxon>Agaricomycotina</taxon>
        <taxon>Tremellomycetes</taxon>
        <taxon>Tremellales</taxon>
        <taxon>Cryptococcaceae</taxon>
        <taxon>Kwoniella</taxon>
    </lineage>
</organism>
<dbReference type="CDD" id="cd18597">
    <property type="entry name" value="ABC_6TM_YOR1_D1_like"/>
    <property type="match status" value="1"/>
</dbReference>
<keyword evidence="6" id="KW-0067">ATP-binding</keyword>
<dbReference type="STRING" id="1296100.A0A1B9GCT4"/>
<evidence type="ECO:0000256" key="12">
    <source>
        <dbReference type="SAM" id="Phobius"/>
    </source>
</evidence>
<feature type="compositionally biased region" description="Basic and acidic residues" evidence="11">
    <location>
        <begin position="8"/>
        <end position="24"/>
    </location>
</feature>
<keyword evidence="10" id="KW-0325">Glycoprotein</keyword>
<dbReference type="FunFam" id="3.40.50.300:FF:000997">
    <property type="entry name" value="Multidrug resistance-associated protein 1"/>
    <property type="match status" value="1"/>
</dbReference>